<evidence type="ECO:0000256" key="4">
    <source>
        <dbReference type="ARBA" id="ARBA00023024"/>
    </source>
</evidence>
<keyword evidence="11" id="KW-1185">Reference proteome</keyword>
<dbReference type="PANTHER" id="PTHR11177:SF317">
    <property type="entry name" value="CHITINASE 12-RELATED"/>
    <property type="match status" value="1"/>
</dbReference>
<evidence type="ECO:0000313" key="11">
    <source>
        <dbReference type="Proteomes" id="UP000197468"/>
    </source>
</evidence>
<dbReference type="RefSeq" id="WP_088388618.1">
    <property type="nucleotide sequence ID" value="NZ_NIOF01000023.1"/>
</dbReference>
<organism evidence="10 11">
    <name type="scientific">Roseateles aquatilis</name>
    <dbReference type="NCBI Taxonomy" id="431061"/>
    <lineage>
        <taxon>Bacteria</taxon>
        <taxon>Pseudomonadati</taxon>
        <taxon>Pseudomonadota</taxon>
        <taxon>Betaproteobacteria</taxon>
        <taxon>Burkholderiales</taxon>
        <taxon>Sphaerotilaceae</taxon>
        <taxon>Roseateles</taxon>
    </lineage>
</organism>
<name>A0A2D0ALU8_9BURK</name>
<evidence type="ECO:0000256" key="6">
    <source>
        <dbReference type="RuleBase" id="RU000489"/>
    </source>
</evidence>
<dbReference type="Gene3D" id="3.10.50.10">
    <property type="match status" value="1"/>
</dbReference>
<feature type="chain" id="PRO_5012248772" description="chitinase" evidence="8">
    <location>
        <begin position="40"/>
        <end position="459"/>
    </location>
</feature>
<dbReference type="Gene3D" id="3.20.20.80">
    <property type="entry name" value="Glycosidases"/>
    <property type="match status" value="1"/>
</dbReference>
<accession>A0A2D0ALU8</accession>
<comment type="similarity">
    <text evidence="7">Belongs to the glycosyl hydrolase 18 family.</text>
</comment>
<dbReference type="AlphaFoldDB" id="A0A2D0ALU8"/>
<evidence type="ECO:0000256" key="5">
    <source>
        <dbReference type="ARBA" id="ARBA00023295"/>
    </source>
</evidence>
<dbReference type="InterPro" id="IPR017853">
    <property type="entry name" value="GH"/>
</dbReference>
<feature type="signal peptide" evidence="8">
    <location>
        <begin position="1"/>
        <end position="39"/>
    </location>
</feature>
<dbReference type="SUPFAM" id="SSF54556">
    <property type="entry name" value="Chitinase insertion domain"/>
    <property type="match status" value="1"/>
</dbReference>
<gene>
    <name evidence="10" type="ORF">CDN99_26960</name>
</gene>
<feature type="domain" description="GH18" evidence="9">
    <location>
        <begin position="68"/>
        <end position="438"/>
    </location>
</feature>
<keyword evidence="4" id="KW-0146">Chitin degradation</keyword>
<evidence type="ECO:0000259" key="9">
    <source>
        <dbReference type="PROSITE" id="PS51910"/>
    </source>
</evidence>
<dbReference type="InterPro" id="IPR050314">
    <property type="entry name" value="Glycosyl_Hydrlase_18"/>
</dbReference>
<dbReference type="SMART" id="SM00636">
    <property type="entry name" value="Glyco_18"/>
    <property type="match status" value="1"/>
</dbReference>
<dbReference type="GO" id="GO:0008843">
    <property type="term" value="F:endochitinase activity"/>
    <property type="evidence" value="ECO:0007669"/>
    <property type="project" value="UniProtKB-EC"/>
</dbReference>
<dbReference type="EC" id="3.2.1.14" evidence="2"/>
<reference evidence="10 11" key="1">
    <citation type="journal article" date="2008" name="Int. J. Syst. Evol. Microbiol.">
        <title>Description of Roseateles aquatilis sp. nov. and Roseateles terrae sp. nov., in the class Betaproteobacteria, and emended description of the genus Roseateles.</title>
        <authorList>
            <person name="Gomila M."/>
            <person name="Bowien B."/>
            <person name="Falsen E."/>
            <person name="Moore E.R."/>
            <person name="Lalucat J."/>
        </authorList>
    </citation>
    <scope>NUCLEOTIDE SEQUENCE [LARGE SCALE GENOMIC DNA]</scope>
    <source>
        <strain evidence="10 11">CCUG 48205</strain>
    </source>
</reference>
<dbReference type="GO" id="GO:0005975">
    <property type="term" value="P:carbohydrate metabolic process"/>
    <property type="evidence" value="ECO:0007669"/>
    <property type="project" value="InterPro"/>
</dbReference>
<proteinExistence type="inferred from homology"/>
<protein>
    <recommendedName>
        <fullName evidence="2">chitinase</fullName>
        <ecNumber evidence="2">3.2.1.14</ecNumber>
    </recommendedName>
</protein>
<dbReference type="PANTHER" id="PTHR11177">
    <property type="entry name" value="CHITINASE"/>
    <property type="match status" value="1"/>
</dbReference>
<keyword evidence="5 6" id="KW-0326">Glycosidase</keyword>
<evidence type="ECO:0000256" key="2">
    <source>
        <dbReference type="ARBA" id="ARBA00012729"/>
    </source>
</evidence>
<evidence type="ECO:0000256" key="8">
    <source>
        <dbReference type="SAM" id="SignalP"/>
    </source>
</evidence>
<comment type="catalytic activity">
    <reaction evidence="1">
        <text>Random endo-hydrolysis of N-acetyl-beta-D-glucosaminide (1-&gt;4)-beta-linkages in chitin and chitodextrins.</text>
        <dbReference type="EC" id="3.2.1.14"/>
    </reaction>
</comment>
<dbReference type="OrthoDB" id="9775889at2"/>
<dbReference type="SUPFAM" id="SSF51445">
    <property type="entry name" value="(Trans)glycosidases"/>
    <property type="match status" value="1"/>
</dbReference>
<dbReference type="EMBL" id="NIOF01000023">
    <property type="protein sequence ID" value="OWQ83132.1"/>
    <property type="molecule type" value="Genomic_DNA"/>
</dbReference>
<keyword evidence="3 6" id="KW-0378">Hydrolase</keyword>
<evidence type="ECO:0000256" key="3">
    <source>
        <dbReference type="ARBA" id="ARBA00022801"/>
    </source>
</evidence>
<evidence type="ECO:0000313" key="10">
    <source>
        <dbReference type="EMBL" id="OWQ83132.1"/>
    </source>
</evidence>
<dbReference type="InterPro" id="IPR001223">
    <property type="entry name" value="Glyco_hydro18_cat"/>
</dbReference>
<dbReference type="CDD" id="cd06548">
    <property type="entry name" value="GH18_chitinase"/>
    <property type="match status" value="1"/>
</dbReference>
<keyword evidence="8" id="KW-0732">Signal</keyword>
<dbReference type="PROSITE" id="PS51910">
    <property type="entry name" value="GH18_2"/>
    <property type="match status" value="1"/>
</dbReference>
<evidence type="ECO:0000256" key="1">
    <source>
        <dbReference type="ARBA" id="ARBA00000822"/>
    </source>
</evidence>
<dbReference type="GO" id="GO:0006032">
    <property type="term" value="P:chitin catabolic process"/>
    <property type="evidence" value="ECO:0007669"/>
    <property type="project" value="UniProtKB-KW"/>
</dbReference>
<dbReference type="Pfam" id="PF00704">
    <property type="entry name" value="Glyco_hydro_18"/>
    <property type="match status" value="1"/>
</dbReference>
<keyword evidence="4" id="KW-0119">Carbohydrate metabolism</keyword>
<dbReference type="InterPro" id="IPR011583">
    <property type="entry name" value="Chitinase_II/V-like_cat"/>
</dbReference>
<dbReference type="InterPro" id="IPR029070">
    <property type="entry name" value="Chitinase_insertion_sf"/>
</dbReference>
<sequence length="459" mass="49190">MSVRPTPRSFPRSLNAALTGAMLAGLATLGAGFAACAIAATPSPSAAEDAGYALFGGKPVEFERTGGKIVGVYVPNWEPVELIERVPPQSLTHVLYAFLRLCGPGQLEKDAAKCVGKRDFEIGTGPVDERFNAAFLRYKQRAPHLKIVASVGGWAGSDPIFHMADDPARRAVFAASAQRFLREHPAFDGIDIDWEHPGNNGAPNGVQLGSPRDGQAYADLMTDMRRALDALTAETGRPYLLTSAVNPMSSIVSHINFKQASGPLDLVFMMSYDFYGGWSSVAGHHSTLKSSGADTDDSLERAVRNLESAGMPRAKLVAGVAMYGRGFTGVTVPKAGSAKTAAYPGGEGAQSYREIASRLLDTRGNGKQGYRTEWDPVTQSWSLFNPKLRLWMGYDDPRAVLLKGRYARGHGLAGVFAWELSQDNGDVLNAMNRGVGNLVLAPAERPPRASAATQKEPRP</sequence>
<dbReference type="Proteomes" id="UP000197468">
    <property type="component" value="Unassembled WGS sequence"/>
</dbReference>
<comment type="caution">
    <text evidence="10">The sequence shown here is derived from an EMBL/GenBank/DDBJ whole genome shotgun (WGS) entry which is preliminary data.</text>
</comment>
<dbReference type="PROSITE" id="PS01095">
    <property type="entry name" value="GH18_1"/>
    <property type="match status" value="1"/>
</dbReference>
<dbReference type="GO" id="GO:0008061">
    <property type="term" value="F:chitin binding"/>
    <property type="evidence" value="ECO:0007669"/>
    <property type="project" value="InterPro"/>
</dbReference>
<keyword evidence="4" id="KW-0624">Polysaccharide degradation</keyword>
<dbReference type="InterPro" id="IPR001579">
    <property type="entry name" value="Glyco_hydro_18_chit_AS"/>
</dbReference>
<evidence type="ECO:0000256" key="7">
    <source>
        <dbReference type="RuleBase" id="RU004453"/>
    </source>
</evidence>